<keyword evidence="1" id="KW-0472">Membrane</keyword>
<keyword evidence="1" id="KW-1133">Transmembrane helix</keyword>
<gene>
    <name evidence="2" type="ORF">PEVE_00029638</name>
</gene>
<evidence type="ECO:0000256" key="1">
    <source>
        <dbReference type="SAM" id="Phobius"/>
    </source>
</evidence>
<accession>A0ABN8SVA3</accession>
<sequence length="287" mass="31312">MKTGVENPCLEVQMESIPLNDAGQTSLEYQGPATMNNPLSPIDPAHSDKFLKLRRMMCIVTAVAFISLLTSAATLILALRVKNSQNVSTSPTIVKHEHTLETKLQDLEKMLNSTRLVAEEASWKHLTALWSAENNTKKEIDKVWTAMDETGKQLDEKLVKIRHNLTGQINNVGKIAGPVGPLGFNGSQGPAGAAGPPGPKEAGNFSTCRYKVKTEAGGGDKLASVDEHTGHIIIAATCSTNYAEDIEFRSAIVVQPKRRYICDCRGVKNSGKNPKKCSLHYWICLKM</sequence>
<comment type="caution">
    <text evidence="2">The sequence shown here is derived from an EMBL/GenBank/DDBJ whole genome shotgun (WGS) entry which is preliminary data.</text>
</comment>
<reference evidence="2 3" key="1">
    <citation type="submission" date="2022-05" db="EMBL/GenBank/DDBJ databases">
        <authorList>
            <consortium name="Genoscope - CEA"/>
            <person name="William W."/>
        </authorList>
    </citation>
    <scope>NUCLEOTIDE SEQUENCE [LARGE SCALE GENOMIC DNA]</scope>
</reference>
<evidence type="ECO:0000313" key="3">
    <source>
        <dbReference type="Proteomes" id="UP001159427"/>
    </source>
</evidence>
<dbReference type="EMBL" id="CALNXI010004153">
    <property type="protein sequence ID" value="CAH3195196.1"/>
    <property type="molecule type" value="Genomic_DNA"/>
</dbReference>
<evidence type="ECO:0008006" key="4">
    <source>
        <dbReference type="Google" id="ProtNLM"/>
    </source>
</evidence>
<dbReference type="Proteomes" id="UP001159427">
    <property type="component" value="Unassembled WGS sequence"/>
</dbReference>
<protein>
    <recommendedName>
        <fullName evidence="4">Scavenger receptor class A member 5</fullName>
    </recommendedName>
</protein>
<proteinExistence type="predicted"/>
<organism evidence="2 3">
    <name type="scientific">Porites evermanni</name>
    <dbReference type="NCBI Taxonomy" id="104178"/>
    <lineage>
        <taxon>Eukaryota</taxon>
        <taxon>Metazoa</taxon>
        <taxon>Cnidaria</taxon>
        <taxon>Anthozoa</taxon>
        <taxon>Hexacorallia</taxon>
        <taxon>Scleractinia</taxon>
        <taxon>Fungiina</taxon>
        <taxon>Poritidae</taxon>
        <taxon>Porites</taxon>
    </lineage>
</organism>
<feature type="transmembrane region" description="Helical" evidence="1">
    <location>
        <begin position="56"/>
        <end position="79"/>
    </location>
</feature>
<name>A0ABN8SVA3_9CNID</name>
<evidence type="ECO:0000313" key="2">
    <source>
        <dbReference type="EMBL" id="CAH3195196.1"/>
    </source>
</evidence>
<keyword evidence="1" id="KW-0812">Transmembrane</keyword>
<keyword evidence="3" id="KW-1185">Reference proteome</keyword>